<name>A0A6J6DMU3_9ZZZZ</name>
<dbReference type="EMBL" id="CAEZTM010000008">
    <property type="protein sequence ID" value="CAB4564305.1"/>
    <property type="molecule type" value="Genomic_DNA"/>
</dbReference>
<gene>
    <name evidence="2" type="ORF">UFOPK1684_00323</name>
</gene>
<sequence length="97" mass="11212">MPRSNRPRGGKREDPEPLNIDRLKTGFRRTETKRGYTYVVQPISADKALKVYTCPGCNLSVEVGVSHLVAWRSDGIMGEHNDVSERRHWHQHCWRIA</sequence>
<dbReference type="AlphaFoldDB" id="A0A6J6DMU3"/>
<protein>
    <submittedName>
        <fullName evidence="2">Unannotated protein</fullName>
    </submittedName>
</protein>
<evidence type="ECO:0000256" key="1">
    <source>
        <dbReference type="SAM" id="MobiDB-lite"/>
    </source>
</evidence>
<accession>A0A6J6DMU3</accession>
<organism evidence="2">
    <name type="scientific">freshwater metagenome</name>
    <dbReference type="NCBI Taxonomy" id="449393"/>
    <lineage>
        <taxon>unclassified sequences</taxon>
        <taxon>metagenomes</taxon>
        <taxon>ecological metagenomes</taxon>
    </lineage>
</organism>
<evidence type="ECO:0000313" key="2">
    <source>
        <dbReference type="EMBL" id="CAB4564305.1"/>
    </source>
</evidence>
<feature type="compositionally biased region" description="Basic and acidic residues" evidence="1">
    <location>
        <begin position="10"/>
        <end position="20"/>
    </location>
</feature>
<proteinExistence type="predicted"/>
<feature type="region of interest" description="Disordered" evidence="1">
    <location>
        <begin position="1"/>
        <end position="20"/>
    </location>
</feature>
<reference evidence="2" key="1">
    <citation type="submission" date="2020-05" db="EMBL/GenBank/DDBJ databases">
        <authorList>
            <person name="Chiriac C."/>
            <person name="Salcher M."/>
            <person name="Ghai R."/>
            <person name="Kavagutti S V."/>
        </authorList>
    </citation>
    <scope>NUCLEOTIDE SEQUENCE</scope>
</reference>